<protein>
    <submittedName>
        <fullName evidence="2">Uncharacterized protein</fullName>
    </submittedName>
</protein>
<reference evidence="2" key="2">
    <citation type="journal article" date="2019" name="IMA Fungus">
        <title>Genome sequencing and comparison of five Tilletia species to identify candidate genes for the detection of regulated species infecting wheat.</title>
        <authorList>
            <person name="Nguyen H.D.T."/>
            <person name="Sultana T."/>
            <person name="Kesanakurti P."/>
            <person name="Hambleton S."/>
        </authorList>
    </citation>
    <scope>NUCLEOTIDE SEQUENCE</scope>
    <source>
        <strain evidence="2">DAOMC 236416</strain>
    </source>
</reference>
<sequence>MRHSSPSVDPSPRPRSSRSRDVVQRAASAGRPVARIGTGPSEIFMKRTRKDHARTCGGSWENMSSLLLSIVRRDKAECMRACTSLTCASGHLAVARVVQQRNAPEPSSSP</sequence>
<evidence type="ECO:0000256" key="1">
    <source>
        <dbReference type="SAM" id="MobiDB-lite"/>
    </source>
</evidence>
<organism evidence="2 3">
    <name type="scientific">Tilletia indica</name>
    <dbReference type="NCBI Taxonomy" id="43049"/>
    <lineage>
        <taxon>Eukaryota</taxon>
        <taxon>Fungi</taxon>
        <taxon>Dikarya</taxon>
        <taxon>Basidiomycota</taxon>
        <taxon>Ustilaginomycotina</taxon>
        <taxon>Exobasidiomycetes</taxon>
        <taxon>Tilletiales</taxon>
        <taxon>Tilletiaceae</taxon>
        <taxon>Tilletia</taxon>
    </lineage>
</organism>
<keyword evidence="3" id="KW-1185">Reference proteome</keyword>
<evidence type="ECO:0000313" key="2">
    <source>
        <dbReference type="EMBL" id="KAE8257476.1"/>
    </source>
</evidence>
<proteinExistence type="predicted"/>
<dbReference type="Proteomes" id="UP000077521">
    <property type="component" value="Unassembled WGS sequence"/>
</dbReference>
<reference evidence="2" key="1">
    <citation type="submission" date="2016-04" db="EMBL/GenBank/DDBJ databases">
        <authorList>
            <person name="Nguyen H.D."/>
            <person name="Samba Siva P."/>
            <person name="Cullis J."/>
            <person name="Levesque C.A."/>
            <person name="Hambleton S."/>
        </authorList>
    </citation>
    <scope>NUCLEOTIDE SEQUENCE</scope>
    <source>
        <strain evidence="2">DAOMC 236416</strain>
    </source>
</reference>
<feature type="compositionally biased region" description="Low complexity" evidence="1">
    <location>
        <begin position="1"/>
        <end position="10"/>
    </location>
</feature>
<name>A0A177TGU4_9BASI</name>
<evidence type="ECO:0000313" key="3">
    <source>
        <dbReference type="Proteomes" id="UP000077521"/>
    </source>
</evidence>
<dbReference type="AlphaFoldDB" id="A0A177TGU4"/>
<comment type="caution">
    <text evidence="2">The sequence shown here is derived from an EMBL/GenBank/DDBJ whole genome shotgun (WGS) entry which is preliminary data.</text>
</comment>
<gene>
    <name evidence="2" type="ORF">A4X13_0g2331</name>
</gene>
<dbReference type="EMBL" id="LWDF02000109">
    <property type="protein sequence ID" value="KAE8257476.1"/>
    <property type="molecule type" value="Genomic_DNA"/>
</dbReference>
<feature type="region of interest" description="Disordered" evidence="1">
    <location>
        <begin position="1"/>
        <end position="39"/>
    </location>
</feature>
<accession>A0A177TGU4</accession>